<organism evidence="3 4">
    <name type="scientific">Pseudonocardia cypriaca</name>
    <dbReference type="NCBI Taxonomy" id="882449"/>
    <lineage>
        <taxon>Bacteria</taxon>
        <taxon>Bacillati</taxon>
        <taxon>Actinomycetota</taxon>
        <taxon>Actinomycetes</taxon>
        <taxon>Pseudonocardiales</taxon>
        <taxon>Pseudonocardiaceae</taxon>
        <taxon>Pseudonocardia</taxon>
    </lineage>
</organism>
<evidence type="ECO:0000256" key="1">
    <source>
        <dbReference type="ARBA" id="ARBA00023002"/>
    </source>
</evidence>
<accession>A0A543GGC2</accession>
<dbReference type="InterPro" id="IPR050523">
    <property type="entry name" value="AKR_Detox_Biosynth"/>
</dbReference>
<dbReference type="Gene3D" id="3.20.20.100">
    <property type="entry name" value="NADP-dependent oxidoreductase domain"/>
    <property type="match status" value="1"/>
</dbReference>
<dbReference type="PANTHER" id="PTHR43364:SF4">
    <property type="entry name" value="NAD(P)-LINKED OXIDOREDUCTASE SUPERFAMILY PROTEIN"/>
    <property type="match status" value="1"/>
</dbReference>
<dbReference type="Proteomes" id="UP000319818">
    <property type="component" value="Unassembled WGS sequence"/>
</dbReference>
<dbReference type="AlphaFoldDB" id="A0A543GGC2"/>
<evidence type="ECO:0000259" key="2">
    <source>
        <dbReference type="Pfam" id="PF00248"/>
    </source>
</evidence>
<dbReference type="SUPFAM" id="SSF51430">
    <property type="entry name" value="NAD(P)-linked oxidoreductase"/>
    <property type="match status" value="1"/>
</dbReference>
<comment type="caution">
    <text evidence="3">The sequence shown here is derived from an EMBL/GenBank/DDBJ whole genome shotgun (WGS) entry which is preliminary data.</text>
</comment>
<name>A0A543GGC2_9PSEU</name>
<dbReference type="GO" id="GO:0016491">
    <property type="term" value="F:oxidoreductase activity"/>
    <property type="evidence" value="ECO:0007669"/>
    <property type="project" value="UniProtKB-KW"/>
</dbReference>
<keyword evidence="4" id="KW-1185">Reference proteome</keyword>
<feature type="domain" description="NADP-dependent oxidoreductase" evidence="2">
    <location>
        <begin position="20"/>
        <end position="317"/>
    </location>
</feature>
<evidence type="ECO:0000313" key="3">
    <source>
        <dbReference type="EMBL" id="TQM45113.1"/>
    </source>
</evidence>
<proteinExistence type="predicted"/>
<dbReference type="InterPro" id="IPR036812">
    <property type="entry name" value="NAD(P)_OxRdtase_dom_sf"/>
</dbReference>
<dbReference type="EMBL" id="VFPH01000001">
    <property type="protein sequence ID" value="TQM45113.1"/>
    <property type="molecule type" value="Genomic_DNA"/>
</dbReference>
<dbReference type="FunFam" id="3.20.20.100:FF:000004">
    <property type="entry name" value="Oxidoreductase, aldo/keto reductase"/>
    <property type="match status" value="1"/>
</dbReference>
<dbReference type="Pfam" id="PF00248">
    <property type="entry name" value="Aldo_ket_red"/>
    <property type="match status" value="1"/>
</dbReference>
<dbReference type="GO" id="GO:0005829">
    <property type="term" value="C:cytosol"/>
    <property type="evidence" value="ECO:0007669"/>
    <property type="project" value="TreeGrafter"/>
</dbReference>
<reference evidence="3 4" key="1">
    <citation type="submission" date="2019-06" db="EMBL/GenBank/DDBJ databases">
        <title>Sequencing the genomes of 1000 actinobacteria strains.</title>
        <authorList>
            <person name="Klenk H.-P."/>
        </authorList>
    </citation>
    <scope>NUCLEOTIDE SEQUENCE [LARGE SCALE GENOMIC DNA]</scope>
    <source>
        <strain evidence="3 4">DSM 45511</strain>
    </source>
</reference>
<dbReference type="InterPro" id="IPR023210">
    <property type="entry name" value="NADP_OxRdtase_dom"/>
</dbReference>
<protein>
    <submittedName>
        <fullName evidence="3">Aryl-alcohol dehydrogenase-like predicted oxidoreductase</fullName>
    </submittedName>
</protein>
<evidence type="ECO:0000313" key="4">
    <source>
        <dbReference type="Proteomes" id="UP000319818"/>
    </source>
</evidence>
<dbReference type="OrthoDB" id="9768793at2"/>
<sequence>MPLDSYVSLGRSGLRVSPFTLGAMTFGEDHGWGCSPEEAASMMAEYIGRGGNSIDTANIYTNGHSEVIIGDYLAGSPGLRDRLVIGTKFFGNLWPGDPNGGGAGRKAIVAQAEESLRRLRTDHIDIYWLHNWDRTAPIEETMRALDDLVTAGKIRYVGLSDLPAWKTTEAQMIAGFRGWTPAIALQLEYSLLARTIEGEHIAMAQQLGLGVMPWSPLRHGFLSGKFSRRRSGSVDTRRTTLVGEPTEAEHEVIDVLEDVAAEAGVAPAAAALSWVHNRPGVSSTLVGARRLDQLRANLDAVDVHLSQAQTEILDKVSAPSLNFPAGYVQLSLDLGFAGTTVDGVHSQMTPMLAHSPARY</sequence>
<dbReference type="RefSeq" id="WP_142100476.1">
    <property type="nucleotide sequence ID" value="NZ_VFPH01000001.1"/>
</dbReference>
<dbReference type="CDD" id="cd19080">
    <property type="entry name" value="AKR_AKR9A_9B"/>
    <property type="match status" value="1"/>
</dbReference>
<gene>
    <name evidence="3" type="ORF">FB388_2505</name>
</gene>
<keyword evidence="1" id="KW-0560">Oxidoreductase</keyword>
<dbReference type="PANTHER" id="PTHR43364">
    <property type="entry name" value="NADH-SPECIFIC METHYLGLYOXAL REDUCTASE-RELATED"/>
    <property type="match status" value="1"/>
</dbReference>